<feature type="transmembrane region" description="Helical" evidence="13">
    <location>
        <begin position="71"/>
        <end position="91"/>
    </location>
</feature>
<protein>
    <recommendedName>
        <fullName evidence="5">Succinate dehydrogenase cytochrome b556 subunit</fullName>
    </recommendedName>
</protein>
<dbReference type="InterPro" id="IPR034804">
    <property type="entry name" value="SQR/QFR_C/D"/>
</dbReference>
<comment type="cofactor">
    <cofactor evidence="1">
        <name>heme</name>
        <dbReference type="ChEBI" id="CHEBI:30413"/>
    </cofactor>
</comment>
<dbReference type="RefSeq" id="WP_332617679.1">
    <property type="nucleotide sequence ID" value="NZ_JAXGFP010000006.1"/>
</dbReference>
<dbReference type="EMBL" id="JAXGFP010000006">
    <property type="protein sequence ID" value="MEG3184810.1"/>
    <property type="molecule type" value="Genomic_DNA"/>
</dbReference>
<evidence type="ECO:0000256" key="6">
    <source>
        <dbReference type="ARBA" id="ARBA00022617"/>
    </source>
</evidence>
<comment type="subunit">
    <text evidence="12">Part of an enzyme complex containing four subunits: a flavoprotein, an iron-sulfur protein, plus two membrane-anchoring proteins, SdhC and SdhD. The complex can form homotrimers.</text>
</comment>
<keyword evidence="11 13" id="KW-0472">Membrane</keyword>
<dbReference type="InterPro" id="IPR014314">
    <property type="entry name" value="Succ_DH_cytb556"/>
</dbReference>
<evidence type="ECO:0000313" key="15">
    <source>
        <dbReference type="Proteomes" id="UP001355056"/>
    </source>
</evidence>
<evidence type="ECO:0000256" key="5">
    <source>
        <dbReference type="ARBA" id="ARBA00020076"/>
    </source>
</evidence>
<evidence type="ECO:0000256" key="11">
    <source>
        <dbReference type="ARBA" id="ARBA00023136"/>
    </source>
</evidence>
<dbReference type="InterPro" id="IPR000701">
    <property type="entry name" value="SuccDH_FuR_B_TM-su"/>
</dbReference>
<keyword evidence="9 13" id="KW-1133">Transmembrane helix</keyword>
<dbReference type="PIRSF" id="PIRSF000178">
    <property type="entry name" value="SDH_cyt_b560"/>
    <property type="match status" value="1"/>
</dbReference>
<reference evidence="14 15" key="1">
    <citation type="journal article" date="2016" name="Int. J. Syst. Evol. Microbiol.">
        <title>Lysobacter erysipheiresistens sp. nov., an antagonist of powdery mildew, isolated from tobacco-cultivated soil.</title>
        <authorList>
            <person name="Xie B."/>
            <person name="Li T."/>
            <person name="Lin X."/>
            <person name="Wang C.J."/>
            <person name="Chen Y.J."/>
            <person name="Liu W.J."/>
            <person name="Zhao Z.W."/>
        </authorList>
    </citation>
    <scope>NUCLEOTIDE SEQUENCE [LARGE SCALE GENOMIC DNA]</scope>
    <source>
        <strain evidence="14 15">RS-LYSO-3</strain>
    </source>
</reference>
<keyword evidence="7 13" id="KW-0812">Transmembrane</keyword>
<organism evidence="14 15">
    <name type="scientific">Novilysobacter erysipheiresistens</name>
    <dbReference type="NCBI Taxonomy" id="1749332"/>
    <lineage>
        <taxon>Bacteria</taxon>
        <taxon>Pseudomonadati</taxon>
        <taxon>Pseudomonadota</taxon>
        <taxon>Gammaproteobacteria</taxon>
        <taxon>Lysobacterales</taxon>
        <taxon>Lysobacteraceae</taxon>
        <taxon>Novilysobacter</taxon>
    </lineage>
</organism>
<evidence type="ECO:0000256" key="1">
    <source>
        <dbReference type="ARBA" id="ARBA00001971"/>
    </source>
</evidence>
<evidence type="ECO:0000256" key="2">
    <source>
        <dbReference type="ARBA" id="ARBA00004050"/>
    </source>
</evidence>
<dbReference type="Proteomes" id="UP001355056">
    <property type="component" value="Unassembled WGS sequence"/>
</dbReference>
<keyword evidence="15" id="KW-1185">Reference proteome</keyword>
<evidence type="ECO:0000256" key="4">
    <source>
        <dbReference type="ARBA" id="ARBA00007244"/>
    </source>
</evidence>
<name>A0ABU7Z0R7_9GAMM</name>
<dbReference type="InterPro" id="IPR018495">
    <property type="entry name" value="Succ_DH_cyt_bsu_CS"/>
</dbReference>
<dbReference type="NCBIfam" id="TIGR02970">
    <property type="entry name" value="succ_dehyd_cytB"/>
    <property type="match status" value="1"/>
</dbReference>
<comment type="subcellular location">
    <subcellularLocation>
        <location evidence="3">Membrane</location>
        <topology evidence="3">Multi-pass membrane protein</topology>
    </subcellularLocation>
</comment>
<dbReference type="Pfam" id="PF01127">
    <property type="entry name" value="Sdh_cyt"/>
    <property type="match status" value="1"/>
</dbReference>
<comment type="similarity">
    <text evidence="4">Belongs to the cytochrome b560 family.</text>
</comment>
<accession>A0ABU7Z0R7</accession>
<dbReference type="CDD" id="cd03499">
    <property type="entry name" value="SQR_TypeC_SdhC"/>
    <property type="match status" value="1"/>
</dbReference>
<dbReference type="PROSITE" id="PS01000">
    <property type="entry name" value="SDH_CYT_1"/>
    <property type="match status" value="1"/>
</dbReference>
<evidence type="ECO:0000256" key="10">
    <source>
        <dbReference type="ARBA" id="ARBA00023004"/>
    </source>
</evidence>
<feature type="transmembrane region" description="Helical" evidence="13">
    <location>
        <begin position="112"/>
        <end position="133"/>
    </location>
</feature>
<evidence type="ECO:0000256" key="3">
    <source>
        <dbReference type="ARBA" id="ARBA00004141"/>
    </source>
</evidence>
<proteinExistence type="inferred from homology"/>
<evidence type="ECO:0000313" key="14">
    <source>
        <dbReference type="EMBL" id="MEG3184810.1"/>
    </source>
</evidence>
<dbReference type="SUPFAM" id="SSF81343">
    <property type="entry name" value="Fumarate reductase respiratory complex transmembrane subunits"/>
    <property type="match status" value="1"/>
</dbReference>
<evidence type="ECO:0000256" key="12">
    <source>
        <dbReference type="ARBA" id="ARBA00025912"/>
    </source>
</evidence>
<keyword evidence="8" id="KW-0479">Metal-binding</keyword>
<evidence type="ECO:0000256" key="9">
    <source>
        <dbReference type="ARBA" id="ARBA00022989"/>
    </source>
</evidence>
<evidence type="ECO:0000256" key="7">
    <source>
        <dbReference type="ARBA" id="ARBA00022692"/>
    </source>
</evidence>
<gene>
    <name evidence="14" type="primary">sdhC</name>
    <name evidence="14" type="ORF">SNE34_12425</name>
</gene>
<feature type="transmembrane region" description="Helical" evidence="13">
    <location>
        <begin position="30"/>
        <end position="51"/>
    </location>
</feature>
<keyword evidence="10" id="KW-0408">Iron</keyword>
<dbReference type="PANTHER" id="PTHR10978">
    <property type="entry name" value="SUCCINATE DEHYDROGENASE CYTOCHROME B560 SUBUNIT"/>
    <property type="match status" value="1"/>
</dbReference>
<evidence type="ECO:0000256" key="8">
    <source>
        <dbReference type="ARBA" id="ARBA00022723"/>
    </source>
</evidence>
<comment type="function">
    <text evidence="2">Membrane-anchoring subunit of succinate dehydrogenase (SDH).</text>
</comment>
<comment type="caution">
    <text evidence="14">The sequence shown here is derived from an EMBL/GenBank/DDBJ whole genome shotgun (WGS) entry which is preliminary data.</text>
</comment>
<dbReference type="Gene3D" id="1.20.1300.10">
    <property type="entry name" value="Fumarate reductase/succinate dehydrogenase, transmembrane subunit"/>
    <property type="match status" value="1"/>
</dbReference>
<sequence length="136" mass="15070">MANSERPRSPRPLSPHMQVYSWQVQMVTSLLHRATGIILTVGSLLIVWALWSLAAGPEQWAGFSGFARSGFGFLILFGWSWALAYHLVNGIRHLLQDAGLGFRIESFVRNSWISVVGSLVLTALIWMAAMSQWGGV</sequence>
<keyword evidence="6" id="KW-0349">Heme</keyword>
<dbReference type="PANTHER" id="PTHR10978:SF5">
    <property type="entry name" value="SUCCINATE DEHYDROGENASE CYTOCHROME B560 SUBUNIT, MITOCHONDRIAL"/>
    <property type="match status" value="1"/>
</dbReference>
<evidence type="ECO:0000256" key="13">
    <source>
        <dbReference type="SAM" id="Phobius"/>
    </source>
</evidence>